<dbReference type="SMART" id="SM00062">
    <property type="entry name" value="PBPb"/>
    <property type="match status" value="1"/>
</dbReference>
<dbReference type="SMART" id="SM00387">
    <property type="entry name" value="HATPase_c"/>
    <property type="match status" value="1"/>
</dbReference>
<comment type="catalytic activity">
    <reaction evidence="1">
        <text>ATP + protein L-histidine = ADP + protein N-phospho-L-histidine.</text>
        <dbReference type="EC" id="2.7.13.3"/>
    </reaction>
</comment>
<dbReference type="CDD" id="cd00075">
    <property type="entry name" value="HATPase"/>
    <property type="match status" value="1"/>
</dbReference>
<dbReference type="Gene3D" id="3.40.190.10">
    <property type="entry name" value="Periplasmic binding protein-like II"/>
    <property type="match status" value="2"/>
</dbReference>
<keyword evidence="6" id="KW-0902">Two-component regulatory system</keyword>
<feature type="domain" description="PAC" evidence="11">
    <location>
        <begin position="634"/>
        <end position="687"/>
    </location>
</feature>
<name>A0A1I0PJ02_9BACT</name>
<organism evidence="12 13">
    <name type="scientific">Prevotella aff. ruminicola Tc2-24</name>
    <dbReference type="NCBI Taxonomy" id="81582"/>
    <lineage>
        <taxon>Bacteria</taxon>
        <taxon>Pseudomonadati</taxon>
        <taxon>Bacteroidota</taxon>
        <taxon>Bacteroidia</taxon>
        <taxon>Bacteroidales</taxon>
        <taxon>Prevotellaceae</taxon>
        <taxon>Prevotella</taxon>
    </lineage>
</organism>
<reference evidence="12 13" key="1">
    <citation type="submission" date="2016-10" db="EMBL/GenBank/DDBJ databases">
        <authorList>
            <person name="de Groot N.N."/>
        </authorList>
    </citation>
    <scope>NUCLEOTIDE SEQUENCE [LARGE SCALE GENOMIC DNA]</scope>
    <source>
        <strain evidence="12 13">TC2-24</strain>
    </source>
</reference>
<keyword evidence="4" id="KW-0808">Transferase</keyword>
<dbReference type="Pfam" id="PF02518">
    <property type="entry name" value="HATPase_c"/>
    <property type="match status" value="1"/>
</dbReference>
<dbReference type="Gene3D" id="1.10.287.130">
    <property type="match status" value="1"/>
</dbReference>
<keyword evidence="8" id="KW-0732">Signal</keyword>
<dbReference type="PROSITE" id="PS50113">
    <property type="entry name" value="PAC"/>
    <property type="match status" value="2"/>
</dbReference>
<dbReference type="InterPro" id="IPR036097">
    <property type="entry name" value="HisK_dim/P_sf"/>
</dbReference>
<dbReference type="InterPro" id="IPR004358">
    <property type="entry name" value="Sig_transdc_His_kin-like_C"/>
</dbReference>
<dbReference type="InterPro" id="IPR035965">
    <property type="entry name" value="PAS-like_dom_sf"/>
</dbReference>
<feature type="transmembrane region" description="Helical" evidence="7">
    <location>
        <begin position="261"/>
        <end position="282"/>
    </location>
</feature>
<feature type="signal peptide" evidence="8">
    <location>
        <begin position="1"/>
        <end position="18"/>
    </location>
</feature>
<evidence type="ECO:0000256" key="4">
    <source>
        <dbReference type="ARBA" id="ARBA00022679"/>
    </source>
</evidence>
<dbReference type="PROSITE" id="PS50112">
    <property type="entry name" value="PAS"/>
    <property type="match status" value="1"/>
</dbReference>
<dbReference type="InterPro" id="IPR036890">
    <property type="entry name" value="HATPase_C_sf"/>
</dbReference>
<dbReference type="InterPro" id="IPR050736">
    <property type="entry name" value="Sensor_HK_Regulatory"/>
</dbReference>
<dbReference type="InterPro" id="IPR001638">
    <property type="entry name" value="Solute-binding_3/MltF_N"/>
</dbReference>
<dbReference type="PANTHER" id="PTHR43711:SF31">
    <property type="entry name" value="HISTIDINE KINASE"/>
    <property type="match status" value="1"/>
</dbReference>
<evidence type="ECO:0000256" key="8">
    <source>
        <dbReference type="SAM" id="SignalP"/>
    </source>
</evidence>
<evidence type="ECO:0000259" key="11">
    <source>
        <dbReference type="PROSITE" id="PS50113"/>
    </source>
</evidence>
<gene>
    <name evidence="12" type="ORF">SAMN04487850_1802</name>
</gene>
<feature type="chain" id="PRO_5011526182" description="histidine kinase" evidence="8">
    <location>
        <begin position="19"/>
        <end position="920"/>
    </location>
</feature>
<dbReference type="Gene3D" id="3.30.565.10">
    <property type="entry name" value="Histidine kinase-like ATPase, C-terminal domain"/>
    <property type="match status" value="1"/>
</dbReference>
<keyword evidence="5" id="KW-0418">Kinase</keyword>
<evidence type="ECO:0000259" key="9">
    <source>
        <dbReference type="PROSITE" id="PS50109"/>
    </source>
</evidence>
<dbReference type="Gene3D" id="3.30.450.20">
    <property type="entry name" value="PAS domain"/>
    <property type="match status" value="3"/>
</dbReference>
<feature type="domain" description="PAS" evidence="10">
    <location>
        <begin position="421"/>
        <end position="473"/>
    </location>
</feature>
<dbReference type="EMBL" id="FOIQ01000004">
    <property type="protein sequence ID" value="SEW14396.1"/>
    <property type="molecule type" value="Genomic_DNA"/>
</dbReference>
<evidence type="ECO:0000313" key="13">
    <source>
        <dbReference type="Proteomes" id="UP000199373"/>
    </source>
</evidence>
<evidence type="ECO:0000256" key="5">
    <source>
        <dbReference type="ARBA" id="ARBA00022777"/>
    </source>
</evidence>
<accession>A0A1I0PJ02</accession>
<dbReference type="Pfam" id="PF00512">
    <property type="entry name" value="HisKA"/>
    <property type="match status" value="1"/>
</dbReference>
<dbReference type="InterPro" id="IPR000014">
    <property type="entry name" value="PAS"/>
</dbReference>
<keyword evidence="7" id="KW-0812">Transmembrane</keyword>
<evidence type="ECO:0000256" key="6">
    <source>
        <dbReference type="ARBA" id="ARBA00023012"/>
    </source>
</evidence>
<dbReference type="CDD" id="cd00082">
    <property type="entry name" value="HisKA"/>
    <property type="match status" value="1"/>
</dbReference>
<evidence type="ECO:0000256" key="2">
    <source>
        <dbReference type="ARBA" id="ARBA00012438"/>
    </source>
</evidence>
<protein>
    <recommendedName>
        <fullName evidence="2">histidine kinase</fullName>
        <ecNumber evidence="2">2.7.13.3</ecNumber>
    </recommendedName>
</protein>
<dbReference type="Proteomes" id="UP000199373">
    <property type="component" value="Unassembled WGS sequence"/>
</dbReference>
<keyword evidence="13" id="KW-1185">Reference proteome</keyword>
<proteinExistence type="predicted"/>
<dbReference type="SUPFAM" id="SSF55874">
    <property type="entry name" value="ATPase domain of HSP90 chaperone/DNA topoisomerase II/histidine kinase"/>
    <property type="match status" value="1"/>
</dbReference>
<dbReference type="InterPro" id="IPR003661">
    <property type="entry name" value="HisK_dim/P_dom"/>
</dbReference>
<evidence type="ECO:0000259" key="10">
    <source>
        <dbReference type="PROSITE" id="PS50112"/>
    </source>
</evidence>
<dbReference type="Pfam" id="PF13426">
    <property type="entry name" value="PAS_9"/>
    <property type="match status" value="2"/>
</dbReference>
<keyword evidence="7" id="KW-1133">Transmembrane helix</keyword>
<dbReference type="EC" id="2.7.13.3" evidence="2"/>
<dbReference type="RefSeq" id="WP_177178414.1">
    <property type="nucleotide sequence ID" value="NZ_FOIQ01000004.1"/>
</dbReference>
<dbReference type="PROSITE" id="PS50109">
    <property type="entry name" value="HIS_KIN"/>
    <property type="match status" value="1"/>
</dbReference>
<dbReference type="InterPro" id="IPR005467">
    <property type="entry name" value="His_kinase_dom"/>
</dbReference>
<dbReference type="InterPro" id="IPR000700">
    <property type="entry name" value="PAS-assoc_C"/>
</dbReference>
<dbReference type="Pfam" id="PF00497">
    <property type="entry name" value="SBP_bac_3"/>
    <property type="match status" value="1"/>
</dbReference>
<evidence type="ECO:0000256" key="1">
    <source>
        <dbReference type="ARBA" id="ARBA00000085"/>
    </source>
</evidence>
<evidence type="ECO:0000313" key="12">
    <source>
        <dbReference type="EMBL" id="SEW14396.1"/>
    </source>
</evidence>
<evidence type="ECO:0000256" key="3">
    <source>
        <dbReference type="ARBA" id="ARBA00022553"/>
    </source>
</evidence>
<dbReference type="SUPFAM" id="SSF55785">
    <property type="entry name" value="PYP-like sensor domain (PAS domain)"/>
    <property type="match status" value="2"/>
</dbReference>
<feature type="domain" description="PAC" evidence="11">
    <location>
        <begin position="498"/>
        <end position="549"/>
    </location>
</feature>
<dbReference type="SMART" id="SM00086">
    <property type="entry name" value="PAC"/>
    <property type="match status" value="3"/>
</dbReference>
<dbReference type="AlphaFoldDB" id="A0A1I0PJ02"/>
<keyword evidence="3" id="KW-0597">Phosphoprotein</keyword>
<dbReference type="GO" id="GO:0000155">
    <property type="term" value="F:phosphorelay sensor kinase activity"/>
    <property type="evidence" value="ECO:0007669"/>
    <property type="project" value="InterPro"/>
</dbReference>
<dbReference type="NCBIfam" id="TIGR00229">
    <property type="entry name" value="sensory_box"/>
    <property type="match status" value="1"/>
</dbReference>
<dbReference type="PANTHER" id="PTHR43711">
    <property type="entry name" value="TWO-COMPONENT HISTIDINE KINASE"/>
    <property type="match status" value="1"/>
</dbReference>
<evidence type="ECO:0000256" key="7">
    <source>
        <dbReference type="SAM" id="Phobius"/>
    </source>
</evidence>
<sequence length="920" mass="106070">MKKLTILILLLCTLSAIAEEKADYARSYSTERPLIYEDAWDLWPYVFLNENGEPDGYNVDLLKLIFKELDIPYIIKLKPTLEAQKDLQEGRSDLMLRMDASFSRGNSSYSKSIVQLFTHSIVSPKGKNLGIRNEHDLAGHTIIVHEGSFSHHYIKDHNLAKEIEAYNDMKEATQKVSAKREGVILWNTMSLKWLLWRYHLDNLEITPIDLPYGEYKFMSKDLNLLARIDSVFSVLRATERLQPIQNKWFYPNRKETGIPSWIWQLISALALFAVLVLGYYIFYRLQERKMTRNVQRNNERLTLIMRTSRVRFWTYHVATQIFTVMDQHGKPQREYSSLEFSRRYSADDFLHLNQALKQVIEDKVHTIALDIRSRQDDGEERDYSIKLSVFQRDKDKKPTVIICSGNDKTDEHTRMRKIQDTKLRYQSIFETAMVDMVYYDSNGILYDLNNKACETFGTNRKELLAKRISIADVTGIHDLQADDLDYFYATQIIPPDEEGHNGKLWRRKEKSYYEQQLIPVHDDDGQLLGIYGTGRDITEVANSYHQQQENIKLLQEANDEVRGYIQNIDYAMSVGGIRIGRYQPTTHTLTIYREAESPEFTLTQTRLLALVHEQSRKLVQQALHSMDNQTATVIHADVKTILRKNGSPLYLQFHFIPLHETGHGVNEYFGVCRDISELKSAEAKLAEETLRAQEVEVIKNAFLRNMSYEIRTPLNTVVGFSELFEMEHSEEDEAVFIHEIKTNSDKLLQLINDILFISRLDADMVAITPAPIDFAAVFDGKCESAWASDRKPGVEYVVQNPYKRLIIDIDDTNFSMILEKIIKNAVQHTASGKVLARYDYIGDRLVVSIEDNGSGIPESLQKHIFERFVTGGDMGTGLGLSICHELTQRMGGAIRLKSVEGKGTTVWFSIPCKASEIERK</sequence>
<dbReference type="InterPro" id="IPR001610">
    <property type="entry name" value="PAC"/>
</dbReference>
<feature type="domain" description="Histidine kinase" evidence="9">
    <location>
        <begin position="705"/>
        <end position="914"/>
    </location>
</feature>
<dbReference type="SUPFAM" id="SSF47384">
    <property type="entry name" value="Homodimeric domain of signal transducing histidine kinase"/>
    <property type="match status" value="1"/>
</dbReference>
<dbReference type="SUPFAM" id="SSF53850">
    <property type="entry name" value="Periplasmic binding protein-like II"/>
    <property type="match status" value="1"/>
</dbReference>
<keyword evidence="7" id="KW-0472">Membrane</keyword>
<dbReference type="PRINTS" id="PR00344">
    <property type="entry name" value="BCTRLSENSOR"/>
</dbReference>
<dbReference type="InterPro" id="IPR003594">
    <property type="entry name" value="HATPase_dom"/>
</dbReference>
<dbReference type="SMART" id="SM00388">
    <property type="entry name" value="HisKA"/>
    <property type="match status" value="1"/>
</dbReference>